<gene>
    <name evidence="1" type="ORF">QAD02_019993</name>
</gene>
<proteinExistence type="predicted"/>
<evidence type="ECO:0000313" key="2">
    <source>
        <dbReference type="Proteomes" id="UP001239111"/>
    </source>
</evidence>
<name>A0ACC2PL49_9HYME</name>
<accession>A0ACC2PL49</accession>
<reference evidence="1" key="1">
    <citation type="submission" date="2023-04" db="EMBL/GenBank/DDBJ databases">
        <title>A chromosome-level genome assembly of the parasitoid wasp Eretmocerus hayati.</title>
        <authorList>
            <person name="Zhong Y."/>
            <person name="Liu S."/>
            <person name="Liu Y."/>
        </authorList>
    </citation>
    <scope>NUCLEOTIDE SEQUENCE</scope>
    <source>
        <strain evidence="1">ZJU_SS_LIU_2023</strain>
    </source>
</reference>
<sequence>MKNEPILLANQNELSDGCKTLLLGEGPLRRGSEKSQSSANRSLAGNPDILICGNCREMFTDLSELLEHKRDYCKLRFTCKCHTLNNGGPAPGNSATSLMCINCKDSFPSAWELMVHAQAIHMLNIYELGSKPDTKFSRSVGQSNNNNNNNNNKESSQSPTPQDQENKGSEGEERGDEEMELDGHVLLPSPDSGKSTDNENALSPIKIRSEVNGSDHDDCEELIVVEKRNSTTSQPCFTRGRAIAIVSFDNPPWITPCYP</sequence>
<keyword evidence="2" id="KW-1185">Reference proteome</keyword>
<comment type="caution">
    <text evidence="1">The sequence shown here is derived from an EMBL/GenBank/DDBJ whole genome shotgun (WGS) entry which is preliminary data.</text>
</comment>
<evidence type="ECO:0000313" key="1">
    <source>
        <dbReference type="EMBL" id="KAJ8684201.1"/>
    </source>
</evidence>
<dbReference type="EMBL" id="CM056741">
    <property type="protein sequence ID" value="KAJ8684201.1"/>
    <property type="molecule type" value="Genomic_DNA"/>
</dbReference>
<dbReference type="Proteomes" id="UP001239111">
    <property type="component" value="Chromosome 1"/>
</dbReference>
<organism evidence="1 2">
    <name type="scientific">Eretmocerus hayati</name>
    <dbReference type="NCBI Taxonomy" id="131215"/>
    <lineage>
        <taxon>Eukaryota</taxon>
        <taxon>Metazoa</taxon>
        <taxon>Ecdysozoa</taxon>
        <taxon>Arthropoda</taxon>
        <taxon>Hexapoda</taxon>
        <taxon>Insecta</taxon>
        <taxon>Pterygota</taxon>
        <taxon>Neoptera</taxon>
        <taxon>Endopterygota</taxon>
        <taxon>Hymenoptera</taxon>
        <taxon>Apocrita</taxon>
        <taxon>Proctotrupomorpha</taxon>
        <taxon>Chalcidoidea</taxon>
        <taxon>Aphelinidae</taxon>
        <taxon>Aphelininae</taxon>
        <taxon>Eretmocerus</taxon>
    </lineage>
</organism>
<protein>
    <submittedName>
        <fullName evidence="1">Uncharacterized protein</fullName>
    </submittedName>
</protein>